<dbReference type="GO" id="GO:0005975">
    <property type="term" value="P:carbohydrate metabolic process"/>
    <property type="evidence" value="ECO:0007669"/>
    <property type="project" value="UniProtKB-ARBA"/>
</dbReference>
<reference evidence="4 5" key="1">
    <citation type="submission" date="2019-05" db="EMBL/GenBank/DDBJ databases">
        <title>Genome sequencing of F202Z8.</title>
        <authorList>
            <person name="Kwon Y.M."/>
        </authorList>
    </citation>
    <scope>NUCLEOTIDE SEQUENCE [LARGE SCALE GENOMIC DNA]</scope>
    <source>
        <strain evidence="4 5">F202Z8</strain>
    </source>
</reference>
<dbReference type="CDD" id="cd02851">
    <property type="entry name" value="E_set_GO_C"/>
    <property type="match status" value="1"/>
</dbReference>
<dbReference type="InterPro" id="IPR011043">
    <property type="entry name" value="Gal_Oxase/kelch_b-propeller"/>
</dbReference>
<dbReference type="InterPro" id="IPR014756">
    <property type="entry name" value="Ig_E-set"/>
</dbReference>
<sequence length="1729" mass="185703">MRKNYTSKVFFILVFFCCSIRIFSQSPSDDGQWGPVIPFEIVPVAVANLPDGRLITWSSQFPNTWLAAGTGMTYTQLFDPATDNTLPSTVTQTDHDMFCPGINNLSDGRILSAGGTTSERTSIYDPVTNVWSEAADMNVPRGYQGNVTLSDGSVFTVGGSWDAGPDGGKNAELWTEETGWVYLPGIASDDFLYNTNDRAFEYEGVFRLDNHVWLWPAPNGKLFQAGPGEEMHWIDVVGNNGTGSWVSAGQRADDTYSMKGTTVMFDTGRILKVGGSRSYDSNTPAKERSFVIDINGTYGSIPPVTETANTLEFARTMHNSTVLPNGEVLVTGGLDHAETFTDVGAALTAEIYNPTTNSWRSVAGMATPRTYHSVAILMLDGRVFVGGGGLCDNTPGCVNNDNAEIYSPPYLFDGSGNLATRPEIMTFPATADYNSNISVTTDTNVTEFSLIRFSAATHSTNNEQRRIPLTTTSGTSHNLTIPDRNLLPPGYYMLFALDANGVPSEAKAIQIGNDIPLATNPSLILDLKFDDAPGANAADDSQYNNDAIVYDVDNAGAQKVENTASIVPSEGLFGGALRTDGAKFQSNTIAEIPYSESLGSINRFVTVMAWVNRDEIVNNASVYSNDYPNTFFGFHNSLYKWEFFTEDGQASCYAGYTPTSQWVHMAATYDGNMARLYANGVEICAKPITGDILVTSADANPNFNAFSTSGFYERRTPAQIGEPTNNSGVTDELDGRIDELKVYNKVFSAEEIKEVFEIGEALAEVTDCPEGTIVTEFKIGASGTWTESPNINAPEGSEVYIRAKDYVGDYFVTTPEIDGNTFMSTADFDTADGYRLDTGTNRGNNDGLVNVDDSGQYVLTTADGCPAVINLTVIGTCGPGDTQIESEFRINGDWDTPLNGQTEITLEEGTELWLSATPNEVNGSNLLITITLPNGDVVGDDYNLGPVSETSQGTYIISSQEGCSVAVVLTVSELDCSTLGLQSEYKINDNLYQIDNPTATLPEGAELTLSIAPENTIFSVTDPNGTEVYNGSTNYIIDNVNVADHDGLFTLTTAAGCFVTVDVTVEPVDCANVMTEYQINSGLYQVGESEVGVEENARLALSIAPNDIPFTVTLPDGSVENVRAGLDYVIDAIALSQSGTYTFNTPVSDCTLSLDVTVAGIDCDAIDSEYQINQNLFQINEPTAEMDEGSRLTLSIEPDDAPYTITLPNGTVENVAANTDFVIENVDQTHNGDFILTAKNGCEKTITVIVNEIDCSEVAAEYRVGDTPWVSNATEVTIDEGQQLLISLFPNDLPYMITDPSGTETNFASGLENYTIANASQSDAGTYILTTSGTGCSVSLNVNVNNPACTALNLRPEYSINGGDFVEGTTGESLVLDEGDMLVLSALPDMDNGTPIPVTITLPNGTEVSDGHEITSLTATDEGSYLFTTDIGCTTNLQVVVNPAGVDCADVNLVPEYSINGAAFQVGTDGETLTLTEGDGIVFSASPEDYNGLPVNVTLTLPDTSFVSDGYEIVSLTSADNGVYTFTSDSGCTTTLSLVVDEDEPSECTGTSITPEYFINNQTTQSGGESILLPIGSSLVLGIVQDDAFTITLPNGTEITGEYTIDSIQMTDAGVYTFTSEQGCTSRFNVSITEEGISDGTLNDMIVYPNPVRDGMLHFALEDYMGQEIRVQINDIYGKTILRNVFQSTHQADEVIDISILNEGIYIVIISRNTDNDVAFKKVIKLGGL</sequence>
<dbReference type="InterPro" id="IPR037293">
    <property type="entry name" value="Gal_Oxidase_central_sf"/>
</dbReference>
<feature type="domain" description="Immunoglobulin" evidence="3">
    <location>
        <begin position="1181"/>
        <end position="1251"/>
    </location>
</feature>
<dbReference type="Gene3D" id="2.60.120.200">
    <property type="match status" value="1"/>
</dbReference>
<dbReference type="NCBIfam" id="TIGR04183">
    <property type="entry name" value="Por_Secre_tail"/>
    <property type="match status" value="1"/>
</dbReference>
<dbReference type="Proteomes" id="UP000310017">
    <property type="component" value="Chromosome"/>
</dbReference>
<feature type="signal peptide" evidence="2">
    <location>
        <begin position="1"/>
        <end position="24"/>
    </location>
</feature>
<feature type="domain" description="Immunoglobulin" evidence="3">
    <location>
        <begin position="1470"/>
        <end position="1539"/>
    </location>
</feature>
<dbReference type="Gene3D" id="2.60.40.10">
    <property type="entry name" value="Immunoglobulins"/>
    <property type="match status" value="1"/>
</dbReference>
<accession>A0A5B7SRQ2</accession>
<dbReference type="SMART" id="SM00409">
    <property type="entry name" value="IG"/>
    <property type="match status" value="6"/>
</dbReference>
<name>A0A5B7SRQ2_9FLAO</name>
<feature type="domain" description="Immunoglobulin" evidence="3">
    <location>
        <begin position="1568"/>
        <end position="1633"/>
    </location>
</feature>
<evidence type="ECO:0000313" key="5">
    <source>
        <dbReference type="Proteomes" id="UP000310017"/>
    </source>
</evidence>
<gene>
    <name evidence="4" type="ORF">FGM00_06050</name>
</gene>
<feature type="chain" id="PRO_5022931968" evidence="2">
    <location>
        <begin position="25"/>
        <end position="1729"/>
    </location>
</feature>
<dbReference type="GO" id="GO:0004553">
    <property type="term" value="F:hydrolase activity, hydrolyzing O-glycosyl compounds"/>
    <property type="evidence" value="ECO:0007669"/>
    <property type="project" value="UniProtKB-ARBA"/>
</dbReference>
<dbReference type="SUPFAM" id="SSF50965">
    <property type="entry name" value="Galactose oxidase, central domain"/>
    <property type="match status" value="1"/>
</dbReference>
<dbReference type="Pfam" id="PF18962">
    <property type="entry name" value="Por_Secre_tail"/>
    <property type="match status" value="1"/>
</dbReference>
<dbReference type="PANTHER" id="PTHR32208:SF56">
    <property type="entry name" value="GALACTOSE OXIDASE-RELATED"/>
    <property type="match status" value="1"/>
</dbReference>
<dbReference type="KEGG" id="asag:FGM00_06050"/>
<feature type="domain" description="Immunoglobulin" evidence="3">
    <location>
        <begin position="1371"/>
        <end position="1440"/>
    </location>
</feature>
<evidence type="ECO:0000313" key="4">
    <source>
        <dbReference type="EMBL" id="QCW99680.1"/>
    </source>
</evidence>
<dbReference type="Gene3D" id="2.130.10.80">
    <property type="entry name" value="Galactose oxidase/kelch, beta-propeller"/>
    <property type="match status" value="1"/>
</dbReference>
<dbReference type="InterPro" id="IPR013320">
    <property type="entry name" value="ConA-like_dom_sf"/>
</dbReference>
<dbReference type="SUPFAM" id="SSF49899">
    <property type="entry name" value="Concanavalin A-like lectins/glucanases"/>
    <property type="match status" value="1"/>
</dbReference>
<evidence type="ECO:0000256" key="2">
    <source>
        <dbReference type="SAM" id="SignalP"/>
    </source>
</evidence>
<evidence type="ECO:0000259" key="3">
    <source>
        <dbReference type="SMART" id="SM00409"/>
    </source>
</evidence>
<dbReference type="EMBL" id="CP040710">
    <property type="protein sequence ID" value="QCW99680.1"/>
    <property type="molecule type" value="Genomic_DNA"/>
</dbReference>
<evidence type="ECO:0000256" key="1">
    <source>
        <dbReference type="ARBA" id="ARBA00022729"/>
    </source>
</evidence>
<keyword evidence="1 2" id="KW-0732">Signal</keyword>
<feature type="domain" description="Immunoglobulin" evidence="3">
    <location>
        <begin position="996"/>
        <end position="1066"/>
    </location>
</feature>
<dbReference type="InterPro" id="IPR003599">
    <property type="entry name" value="Ig_sub"/>
</dbReference>
<proteinExistence type="predicted"/>
<protein>
    <submittedName>
        <fullName evidence="4">DUF1929 domain-containing protein</fullName>
    </submittedName>
</protein>
<dbReference type="Pfam" id="PF09118">
    <property type="entry name" value="GO-like_E_set"/>
    <property type="match status" value="1"/>
</dbReference>
<dbReference type="SMART" id="SM00612">
    <property type="entry name" value="Kelch"/>
    <property type="match status" value="2"/>
</dbReference>
<feature type="domain" description="Immunoglobulin" evidence="3">
    <location>
        <begin position="1273"/>
        <end position="1343"/>
    </location>
</feature>
<dbReference type="SUPFAM" id="SSF81296">
    <property type="entry name" value="E set domains"/>
    <property type="match status" value="1"/>
</dbReference>
<dbReference type="RefSeq" id="WP_138852033.1">
    <property type="nucleotide sequence ID" value="NZ_CP040710.1"/>
</dbReference>
<dbReference type="Pfam" id="PF13385">
    <property type="entry name" value="Laminin_G_3"/>
    <property type="match status" value="1"/>
</dbReference>
<organism evidence="4 5">
    <name type="scientific">Aggregatimonas sangjinii</name>
    <dbReference type="NCBI Taxonomy" id="2583587"/>
    <lineage>
        <taxon>Bacteria</taxon>
        <taxon>Pseudomonadati</taxon>
        <taxon>Bacteroidota</taxon>
        <taxon>Flavobacteriia</taxon>
        <taxon>Flavobacteriales</taxon>
        <taxon>Flavobacteriaceae</taxon>
        <taxon>Aggregatimonas</taxon>
    </lineage>
</organism>
<dbReference type="InterPro" id="IPR013783">
    <property type="entry name" value="Ig-like_fold"/>
</dbReference>
<dbReference type="PANTHER" id="PTHR32208">
    <property type="entry name" value="SECRETED PROTEIN-RELATED"/>
    <property type="match status" value="1"/>
</dbReference>
<dbReference type="OrthoDB" id="872573at2"/>
<dbReference type="InterPro" id="IPR006652">
    <property type="entry name" value="Kelch_1"/>
</dbReference>
<keyword evidence="5" id="KW-1185">Reference proteome</keyword>
<dbReference type="InterPro" id="IPR015202">
    <property type="entry name" value="GO-like_E_set"/>
</dbReference>
<dbReference type="InterPro" id="IPR026444">
    <property type="entry name" value="Secre_tail"/>
</dbReference>